<organism evidence="2 3">
    <name type="scientific">Haloechinothrix salitolerans</name>
    <dbReference type="NCBI Taxonomy" id="926830"/>
    <lineage>
        <taxon>Bacteria</taxon>
        <taxon>Bacillati</taxon>
        <taxon>Actinomycetota</taxon>
        <taxon>Actinomycetes</taxon>
        <taxon>Pseudonocardiales</taxon>
        <taxon>Pseudonocardiaceae</taxon>
        <taxon>Haloechinothrix</taxon>
    </lineage>
</organism>
<dbReference type="InterPro" id="IPR010982">
    <property type="entry name" value="Lambda_DNA-bd_dom_sf"/>
</dbReference>
<evidence type="ECO:0000259" key="1">
    <source>
        <dbReference type="PROSITE" id="PS50943"/>
    </source>
</evidence>
<gene>
    <name evidence="2" type="ORF">ACFQGD_12990</name>
</gene>
<sequence>MKKSRHTADYQRMCRLLAQLRDEAGLTQAQVANQLGVPQSFVSKYESGTRRLDIVELRRIIDVLGVMPGTFLHQLDPSWLQSE</sequence>
<dbReference type="EMBL" id="JBHSXX010000001">
    <property type="protein sequence ID" value="MFC6868056.1"/>
    <property type="molecule type" value="Genomic_DNA"/>
</dbReference>
<dbReference type="Gene3D" id="1.10.260.40">
    <property type="entry name" value="lambda repressor-like DNA-binding domains"/>
    <property type="match status" value="1"/>
</dbReference>
<name>A0ABW2BYN3_9PSEU</name>
<dbReference type="SMART" id="SM00530">
    <property type="entry name" value="HTH_XRE"/>
    <property type="match status" value="1"/>
</dbReference>
<dbReference type="Pfam" id="PF13560">
    <property type="entry name" value="HTH_31"/>
    <property type="match status" value="1"/>
</dbReference>
<dbReference type="CDD" id="cd00093">
    <property type="entry name" value="HTH_XRE"/>
    <property type="match status" value="1"/>
</dbReference>
<proteinExistence type="predicted"/>
<dbReference type="Proteomes" id="UP001596337">
    <property type="component" value="Unassembled WGS sequence"/>
</dbReference>
<keyword evidence="3" id="KW-1185">Reference proteome</keyword>
<dbReference type="SUPFAM" id="SSF47413">
    <property type="entry name" value="lambda repressor-like DNA-binding domains"/>
    <property type="match status" value="1"/>
</dbReference>
<comment type="caution">
    <text evidence="2">The sequence shown here is derived from an EMBL/GenBank/DDBJ whole genome shotgun (WGS) entry which is preliminary data.</text>
</comment>
<dbReference type="PROSITE" id="PS50943">
    <property type="entry name" value="HTH_CROC1"/>
    <property type="match status" value="1"/>
</dbReference>
<evidence type="ECO:0000313" key="3">
    <source>
        <dbReference type="Proteomes" id="UP001596337"/>
    </source>
</evidence>
<evidence type="ECO:0000313" key="2">
    <source>
        <dbReference type="EMBL" id="MFC6868056.1"/>
    </source>
</evidence>
<dbReference type="InterPro" id="IPR001387">
    <property type="entry name" value="Cro/C1-type_HTH"/>
</dbReference>
<reference evidence="3" key="1">
    <citation type="journal article" date="2019" name="Int. J. Syst. Evol. Microbiol.">
        <title>The Global Catalogue of Microorganisms (GCM) 10K type strain sequencing project: providing services to taxonomists for standard genome sequencing and annotation.</title>
        <authorList>
            <consortium name="The Broad Institute Genomics Platform"/>
            <consortium name="The Broad Institute Genome Sequencing Center for Infectious Disease"/>
            <person name="Wu L."/>
            <person name="Ma J."/>
        </authorList>
    </citation>
    <scope>NUCLEOTIDE SEQUENCE [LARGE SCALE GENOMIC DNA]</scope>
    <source>
        <strain evidence="3">KCTC 32255</strain>
    </source>
</reference>
<dbReference type="RefSeq" id="WP_345404515.1">
    <property type="nucleotide sequence ID" value="NZ_BAABLA010000118.1"/>
</dbReference>
<feature type="domain" description="HTH cro/C1-type" evidence="1">
    <location>
        <begin position="17"/>
        <end position="71"/>
    </location>
</feature>
<protein>
    <submittedName>
        <fullName evidence="2">Helix-turn-helix domain-containing protein</fullName>
    </submittedName>
</protein>
<accession>A0ABW2BYN3</accession>